<organism evidence="1 2">
    <name type="scientific">Mucilaginibacter segetis</name>
    <dbReference type="NCBI Taxonomy" id="2793071"/>
    <lineage>
        <taxon>Bacteria</taxon>
        <taxon>Pseudomonadati</taxon>
        <taxon>Bacteroidota</taxon>
        <taxon>Sphingobacteriia</taxon>
        <taxon>Sphingobacteriales</taxon>
        <taxon>Sphingobacteriaceae</taxon>
        <taxon>Mucilaginibacter</taxon>
    </lineage>
</organism>
<keyword evidence="2" id="KW-1185">Reference proteome</keyword>
<dbReference type="EMBL" id="JAEHFW010000002">
    <property type="protein sequence ID" value="MBK0380061.1"/>
    <property type="molecule type" value="Genomic_DNA"/>
</dbReference>
<name>A0A934UNM8_9SPHI</name>
<protein>
    <submittedName>
        <fullName evidence="1">Uncharacterized protein</fullName>
    </submittedName>
</protein>
<accession>A0A934UNM8</accession>
<dbReference type="Proteomes" id="UP000613193">
    <property type="component" value="Unassembled WGS sequence"/>
</dbReference>
<dbReference type="RefSeq" id="WP_200066592.1">
    <property type="nucleotide sequence ID" value="NZ_JAEHFW010000002.1"/>
</dbReference>
<evidence type="ECO:0000313" key="2">
    <source>
        <dbReference type="Proteomes" id="UP000613193"/>
    </source>
</evidence>
<evidence type="ECO:0000313" key="1">
    <source>
        <dbReference type="EMBL" id="MBK0380061.1"/>
    </source>
</evidence>
<dbReference type="AlphaFoldDB" id="A0A934UNM8"/>
<proteinExistence type="predicted"/>
<gene>
    <name evidence="1" type="ORF">I5M19_12125</name>
</gene>
<reference evidence="1" key="1">
    <citation type="submission" date="2020-12" db="EMBL/GenBank/DDBJ databases">
        <title>Bacterial novel species Mucilaginibacter sp. SD-g isolated from soil.</title>
        <authorList>
            <person name="Jung H.-Y."/>
        </authorList>
    </citation>
    <scope>NUCLEOTIDE SEQUENCE</scope>
    <source>
        <strain evidence="1">SD-g</strain>
    </source>
</reference>
<comment type="caution">
    <text evidence="1">The sequence shown here is derived from an EMBL/GenBank/DDBJ whole genome shotgun (WGS) entry which is preliminary data.</text>
</comment>
<sequence>MGVEIGKIIHGFVHEKGLKAKFVAGYVNVSESTLYGIYKRESVDIDKLILFSKLLGKNLFVYYLNEEPLKSMFSKDIIALQNRILELESELSVNEEKVKYLSDIIETQKKVISLHEEKTTKKKR</sequence>